<comment type="caution">
    <text evidence="11">The sequence shown here is derived from an EMBL/GenBank/DDBJ whole genome shotgun (WGS) entry which is preliminary data.</text>
</comment>
<comment type="similarity">
    <text evidence="2">Belongs to the ABC transporter superfamily.</text>
</comment>
<dbReference type="InterPro" id="IPR011527">
    <property type="entry name" value="ABC1_TM_dom"/>
</dbReference>
<feature type="domain" description="ABC transporter" evidence="9">
    <location>
        <begin position="303"/>
        <end position="538"/>
    </location>
</feature>
<feature type="transmembrane region" description="Helical" evidence="8">
    <location>
        <begin position="127"/>
        <end position="149"/>
    </location>
</feature>
<feature type="transmembrane region" description="Helical" evidence="8">
    <location>
        <begin position="24"/>
        <end position="44"/>
    </location>
</feature>
<evidence type="ECO:0000256" key="1">
    <source>
        <dbReference type="ARBA" id="ARBA00004651"/>
    </source>
</evidence>
<gene>
    <name evidence="11" type="ORF">OMP40_04205</name>
</gene>
<evidence type="ECO:0000256" key="5">
    <source>
        <dbReference type="ARBA" id="ARBA00022840"/>
    </source>
</evidence>
<keyword evidence="5 11" id="KW-0067">ATP-binding</keyword>
<feature type="domain" description="ABC transmembrane type-1" evidence="10">
    <location>
        <begin position="1"/>
        <end position="270"/>
    </location>
</feature>
<dbReference type="Pfam" id="PF00005">
    <property type="entry name" value="ABC_tran"/>
    <property type="match status" value="1"/>
</dbReference>
<evidence type="ECO:0000256" key="4">
    <source>
        <dbReference type="ARBA" id="ARBA00022741"/>
    </source>
</evidence>
<reference evidence="11" key="1">
    <citation type="submission" date="2022-10" db="EMBL/GenBank/DDBJ databases">
        <title>Comparative genomic analysis of Cohnella hashimotonis sp. nov., isolated from the International Space Station.</title>
        <authorList>
            <person name="Simpson A."/>
            <person name="Venkateswaran K."/>
        </authorList>
    </citation>
    <scope>NUCLEOTIDE SEQUENCE</scope>
    <source>
        <strain evidence="11">DSM 28161</strain>
    </source>
</reference>
<accession>A0A9X4KQ19</accession>
<dbReference type="Proteomes" id="UP001153404">
    <property type="component" value="Unassembled WGS sequence"/>
</dbReference>
<evidence type="ECO:0000313" key="12">
    <source>
        <dbReference type="Proteomes" id="UP001153404"/>
    </source>
</evidence>
<evidence type="ECO:0000256" key="6">
    <source>
        <dbReference type="ARBA" id="ARBA00022989"/>
    </source>
</evidence>
<dbReference type="SMART" id="SM00382">
    <property type="entry name" value="AAA"/>
    <property type="match status" value="1"/>
</dbReference>
<dbReference type="SUPFAM" id="SSF52540">
    <property type="entry name" value="P-loop containing nucleoside triphosphate hydrolases"/>
    <property type="match status" value="1"/>
</dbReference>
<evidence type="ECO:0000256" key="2">
    <source>
        <dbReference type="ARBA" id="ARBA00005417"/>
    </source>
</evidence>
<dbReference type="PANTHER" id="PTHR43394">
    <property type="entry name" value="ATP-DEPENDENT PERMEASE MDL1, MITOCHONDRIAL"/>
    <property type="match status" value="1"/>
</dbReference>
<dbReference type="GO" id="GO:0015421">
    <property type="term" value="F:ABC-type oligopeptide transporter activity"/>
    <property type="evidence" value="ECO:0007669"/>
    <property type="project" value="TreeGrafter"/>
</dbReference>
<dbReference type="RefSeq" id="WP_277529417.1">
    <property type="nucleotide sequence ID" value="NZ_JAPDIA010000002.1"/>
</dbReference>
<dbReference type="InterPro" id="IPR003593">
    <property type="entry name" value="AAA+_ATPase"/>
</dbReference>
<dbReference type="CDD" id="cd07346">
    <property type="entry name" value="ABC_6TM_exporters"/>
    <property type="match status" value="1"/>
</dbReference>
<dbReference type="InterPro" id="IPR027417">
    <property type="entry name" value="P-loop_NTPase"/>
</dbReference>
<dbReference type="EMBL" id="JAPDIA010000002">
    <property type="protein sequence ID" value="MDG0808682.1"/>
    <property type="molecule type" value="Genomic_DNA"/>
</dbReference>
<keyword evidence="6 8" id="KW-1133">Transmembrane helix</keyword>
<dbReference type="GO" id="GO:0005886">
    <property type="term" value="C:plasma membrane"/>
    <property type="evidence" value="ECO:0007669"/>
    <property type="project" value="UniProtKB-SubCell"/>
</dbReference>
<keyword evidence="4" id="KW-0547">Nucleotide-binding</keyword>
<keyword evidence="12" id="KW-1185">Reference proteome</keyword>
<dbReference type="PANTHER" id="PTHR43394:SF1">
    <property type="entry name" value="ATP-BINDING CASSETTE SUB-FAMILY B MEMBER 10, MITOCHONDRIAL"/>
    <property type="match status" value="1"/>
</dbReference>
<dbReference type="InterPro" id="IPR003439">
    <property type="entry name" value="ABC_transporter-like_ATP-bd"/>
</dbReference>
<feature type="transmembrane region" description="Helical" evidence="8">
    <location>
        <begin position="209"/>
        <end position="235"/>
    </location>
</feature>
<dbReference type="PROSITE" id="PS00211">
    <property type="entry name" value="ABC_TRANSPORTER_1"/>
    <property type="match status" value="1"/>
</dbReference>
<dbReference type="PROSITE" id="PS50893">
    <property type="entry name" value="ABC_TRANSPORTER_2"/>
    <property type="match status" value="1"/>
</dbReference>
<evidence type="ECO:0000259" key="9">
    <source>
        <dbReference type="PROSITE" id="PS50893"/>
    </source>
</evidence>
<keyword evidence="7 8" id="KW-0472">Membrane</keyword>
<sequence>MLPIVTANLINMATKPDKYSTSTLWWNIGILFVVIVQNVPTQVLHISYMSKAIRYVEASLRSTLVRKLQRLSMSAHGELAAGRLQSKVLRDVEAIEFLSRQMMLSVLPAIVSVVVAVAITAGKSWTVMLFFVLTIPAGVAMVTFFRKIIQRTNSDFRKQIESMSGQVSEMVGMMPVTRAHGLQETEITKIDSTLSKLRTKGYRLDIVEAYFGSAAWVTFQTFQVLCLAFTVLLAFRGEIPVGDIVLYQAYFAMILGAITQLINIYPNIAKGFESIYSVTEILLSQDTEEYRGHRKLEEVGGEFDFRNVSFGYPDSDRHVLNGFDLQVKAGECIALVGASGAGKSTVLNLAIGFSKPTFGEVAIDGVPMDELDMTSYRSRIAVVHQNTVLFSGTIRENITYGLPSVSEERLEEVIRMTYLQDVVAQLPQGLDTAVGEHGGKLSGGQRQRIAIARALVRDPKIILLDEATSALDNESERYVQQAMQKLIQNRTTFIVAHRLSTIRDADRIVVMKRGQVAEIGTYEELMAKGGEFYRLKQLQA</sequence>
<dbReference type="Gene3D" id="1.20.1560.10">
    <property type="entry name" value="ABC transporter type 1, transmembrane domain"/>
    <property type="match status" value="1"/>
</dbReference>
<evidence type="ECO:0000313" key="11">
    <source>
        <dbReference type="EMBL" id="MDG0808682.1"/>
    </source>
</evidence>
<dbReference type="PROSITE" id="PS50929">
    <property type="entry name" value="ABC_TM1F"/>
    <property type="match status" value="1"/>
</dbReference>
<dbReference type="GO" id="GO:0016887">
    <property type="term" value="F:ATP hydrolysis activity"/>
    <property type="evidence" value="ECO:0007669"/>
    <property type="project" value="InterPro"/>
</dbReference>
<feature type="transmembrane region" description="Helical" evidence="8">
    <location>
        <begin position="247"/>
        <end position="265"/>
    </location>
</feature>
<protein>
    <submittedName>
        <fullName evidence="11">ABC transporter ATP-binding protein/permease</fullName>
    </submittedName>
</protein>
<dbReference type="InterPro" id="IPR039421">
    <property type="entry name" value="Type_1_exporter"/>
</dbReference>
<dbReference type="Gene3D" id="3.40.50.300">
    <property type="entry name" value="P-loop containing nucleotide triphosphate hydrolases"/>
    <property type="match status" value="1"/>
</dbReference>
<dbReference type="GO" id="GO:0005524">
    <property type="term" value="F:ATP binding"/>
    <property type="evidence" value="ECO:0007669"/>
    <property type="project" value="UniProtKB-KW"/>
</dbReference>
<dbReference type="InterPro" id="IPR036640">
    <property type="entry name" value="ABC1_TM_sf"/>
</dbReference>
<proteinExistence type="inferred from homology"/>
<dbReference type="FunFam" id="3.40.50.300:FF:000218">
    <property type="entry name" value="Multidrug ABC transporter ATP-binding protein"/>
    <property type="match status" value="1"/>
</dbReference>
<keyword evidence="3 8" id="KW-0812">Transmembrane</keyword>
<organism evidence="11 12">
    <name type="scientific">Cohnella rhizosphaerae</name>
    <dbReference type="NCBI Taxonomy" id="1457232"/>
    <lineage>
        <taxon>Bacteria</taxon>
        <taxon>Bacillati</taxon>
        <taxon>Bacillota</taxon>
        <taxon>Bacilli</taxon>
        <taxon>Bacillales</taxon>
        <taxon>Paenibacillaceae</taxon>
        <taxon>Cohnella</taxon>
    </lineage>
</organism>
<feature type="transmembrane region" description="Helical" evidence="8">
    <location>
        <begin position="102"/>
        <end position="121"/>
    </location>
</feature>
<evidence type="ECO:0000259" key="10">
    <source>
        <dbReference type="PROSITE" id="PS50929"/>
    </source>
</evidence>
<name>A0A9X4KQ19_9BACL</name>
<evidence type="ECO:0000256" key="7">
    <source>
        <dbReference type="ARBA" id="ARBA00023136"/>
    </source>
</evidence>
<dbReference type="Pfam" id="PF00664">
    <property type="entry name" value="ABC_membrane"/>
    <property type="match status" value="1"/>
</dbReference>
<dbReference type="SUPFAM" id="SSF90123">
    <property type="entry name" value="ABC transporter transmembrane region"/>
    <property type="match status" value="1"/>
</dbReference>
<dbReference type="InterPro" id="IPR017871">
    <property type="entry name" value="ABC_transporter-like_CS"/>
</dbReference>
<evidence type="ECO:0000256" key="8">
    <source>
        <dbReference type="SAM" id="Phobius"/>
    </source>
</evidence>
<evidence type="ECO:0000256" key="3">
    <source>
        <dbReference type="ARBA" id="ARBA00022692"/>
    </source>
</evidence>
<comment type="subcellular location">
    <subcellularLocation>
        <location evidence="1">Cell membrane</location>
        <topology evidence="1">Multi-pass membrane protein</topology>
    </subcellularLocation>
</comment>
<dbReference type="AlphaFoldDB" id="A0A9X4KQ19"/>